<dbReference type="Proteomes" id="UP000450000">
    <property type="component" value="Unassembled WGS sequence"/>
</dbReference>
<gene>
    <name evidence="2" type="ORF">F7Q99_27005</name>
</gene>
<organism evidence="2 3">
    <name type="scientific">Streptomyces kaniharaensis</name>
    <dbReference type="NCBI Taxonomy" id="212423"/>
    <lineage>
        <taxon>Bacteria</taxon>
        <taxon>Bacillati</taxon>
        <taxon>Actinomycetota</taxon>
        <taxon>Actinomycetes</taxon>
        <taxon>Kitasatosporales</taxon>
        <taxon>Streptomycetaceae</taxon>
        <taxon>Streptomyces</taxon>
    </lineage>
</organism>
<comment type="caution">
    <text evidence="2">The sequence shown here is derived from an EMBL/GenBank/DDBJ whole genome shotgun (WGS) entry which is preliminary data.</text>
</comment>
<dbReference type="OrthoDB" id="9762169at2"/>
<feature type="region of interest" description="Disordered" evidence="1">
    <location>
        <begin position="61"/>
        <end position="80"/>
    </location>
</feature>
<reference evidence="2 3" key="1">
    <citation type="submission" date="2019-09" db="EMBL/GenBank/DDBJ databases">
        <title>Genome Sequences of Streptomyces kaniharaensis ATCC 21070.</title>
        <authorList>
            <person name="Zhu W."/>
            <person name="De Crecy-Lagard V."/>
            <person name="Richards N.G."/>
        </authorList>
    </citation>
    <scope>NUCLEOTIDE SEQUENCE [LARGE SCALE GENOMIC DNA]</scope>
    <source>
        <strain evidence="2 3">SF-557</strain>
    </source>
</reference>
<sequence length="80" mass="8682">MPGASLVDSDNWPSLPSGYWIVRAPGAFANGYEALAFCAEYGPEHCSGRYLSEDRDDRGYLCQASPAPDPAACRRPDDRA</sequence>
<evidence type="ECO:0000256" key="1">
    <source>
        <dbReference type="SAM" id="MobiDB-lite"/>
    </source>
</evidence>
<proteinExistence type="predicted"/>
<protein>
    <submittedName>
        <fullName evidence="2">Uncharacterized protein</fullName>
    </submittedName>
</protein>
<evidence type="ECO:0000313" key="3">
    <source>
        <dbReference type="Proteomes" id="UP000450000"/>
    </source>
</evidence>
<dbReference type="EMBL" id="WBOF01000001">
    <property type="protein sequence ID" value="MQS15817.1"/>
    <property type="molecule type" value="Genomic_DNA"/>
</dbReference>
<dbReference type="RefSeq" id="WP_153465540.1">
    <property type="nucleotide sequence ID" value="NZ_WBOF01000001.1"/>
</dbReference>
<dbReference type="AlphaFoldDB" id="A0A6N7KZN3"/>
<accession>A0A6N7KZN3</accession>
<keyword evidence="3" id="KW-1185">Reference proteome</keyword>
<name>A0A6N7KZN3_9ACTN</name>
<evidence type="ECO:0000313" key="2">
    <source>
        <dbReference type="EMBL" id="MQS15817.1"/>
    </source>
</evidence>